<dbReference type="Proteomes" id="UP000824258">
    <property type="component" value="Unassembled WGS sequence"/>
</dbReference>
<evidence type="ECO:0000313" key="2">
    <source>
        <dbReference type="EMBL" id="HIR09972.1"/>
    </source>
</evidence>
<comment type="caution">
    <text evidence="2">The sequence shown here is derived from an EMBL/GenBank/DDBJ whole genome shotgun (WGS) entry which is preliminary data.</text>
</comment>
<keyword evidence="1" id="KW-0472">Membrane</keyword>
<sequence length="146" mass="16835">MQEVEAVARQYCRRVRRKMPLFLKGKRAYLDQLYMSVVETLEERGQADLAAAEACFGAPQQAASEFFSPELDPLAEKRAWRRTRWLVALASIAVVALIALIGTRLAVRQMIEETREQANGYIVYSEPEYMTEEEFNQIMEELEENP</sequence>
<reference evidence="2" key="1">
    <citation type="submission" date="2020-10" db="EMBL/GenBank/DDBJ databases">
        <authorList>
            <person name="Gilroy R."/>
        </authorList>
    </citation>
    <scope>NUCLEOTIDE SEQUENCE</scope>
    <source>
        <strain evidence="2">ChiHjej9B8-7071</strain>
    </source>
</reference>
<keyword evidence="1" id="KW-0812">Transmembrane</keyword>
<dbReference type="AlphaFoldDB" id="A0A9D1D7F4"/>
<evidence type="ECO:0000313" key="3">
    <source>
        <dbReference type="Proteomes" id="UP000824258"/>
    </source>
</evidence>
<dbReference type="EMBL" id="DVGD01000199">
    <property type="protein sequence ID" value="HIR09972.1"/>
    <property type="molecule type" value="Genomic_DNA"/>
</dbReference>
<gene>
    <name evidence="2" type="ORF">IAA70_06185</name>
</gene>
<protein>
    <submittedName>
        <fullName evidence="2">Uncharacterized protein</fullName>
    </submittedName>
</protein>
<evidence type="ECO:0000256" key="1">
    <source>
        <dbReference type="SAM" id="Phobius"/>
    </source>
</evidence>
<reference evidence="2" key="2">
    <citation type="journal article" date="2021" name="PeerJ">
        <title>Extensive microbial diversity within the chicken gut microbiome revealed by metagenomics and culture.</title>
        <authorList>
            <person name="Gilroy R."/>
            <person name="Ravi A."/>
            <person name="Getino M."/>
            <person name="Pursley I."/>
            <person name="Horton D.L."/>
            <person name="Alikhan N.F."/>
            <person name="Baker D."/>
            <person name="Gharbi K."/>
            <person name="Hall N."/>
            <person name="Watson M."/>
            <person name="Adriaenssens E.M."/>
            <person name="Foster-Nyarko E."/>
            <person name="Jarju S."/>
            <person name="Secka A."/>
            <person name="Antonio M."/>
            <person name="Oren A."/>
            <person name="Chaudhuri R.R."/>
            <person name="La Ragione R."/>
            <person name="Hildebrand F."/>
            <person name="Pallen M.J."/>
        </authorList>
    </citation>
    <scope>NUCLEOTIDE SEQUENCE</scope>
    <source>
        <strain evidence="2">ChiHjej9B8-7071</strain>
    </source>
</reference>
<proteinExistence type="predicted"/>
<name>A0A9D1D7F4_9FIRM</name>
<organism evidence="2 3">
    <name type="scientific">Candidatus Avoscillospira stercoripullorum</name>
    <dbReference type="NCBI Taxonomy" id="2840709"/>
    <lineage>
        <taxon>Bacteria</taxon>
        <taxon>Bacillati</taxon>
        <taxon>Bacillota</taxon>
        <taxon>Clostridia</taxon>
        <taxon>Eubacteriales</taxon>
        <taxon>Oscillospiraceae</taxon>
        <taxon>Oscillospiraceae incertae sedis</taxon>
        <taxon>Candidatus Avoscillospira</taxon>
    </lineage>
</organism>
<keyword evidence="1" id="KW-1133">Transmembrane helix</keyword>
<accession>A0A9D1D7F4</accession>
<feature type="transmembrane region" description="Helical" evidence="1">
    <location>
        <begin position="85"/>
        <end position="107"/>
    </location>
</feature>